<sequence>MSKPTDSSQPQATSSPMAPAPNGNSARPGLGHLAPDDNSHKPASAPSGPGKQPTASGSYKSPQNSNAKLDSLATQRKNGDRQPLTTNQGVKISDDQNSLRGASRGPTLLEDFILREKITHFDHERIPERIVHARGSAAHGFFQVYRPLADITRALFLQDPAVKTPVYVRFSTVQGSRGSADTVRDIRGFATKFYTDEGNFDLVGNNTPVFFIQDALKFPDFVHAVKPEPHNEIPQGATAHDTFWDYVSLQPETLHNVFWAMSDRGIPRSYRTMEGFGIHTFRLINAQGRAVFVRFHWKPVAGKASLVWDEAQKLAGKDPDFHRRDLWEAIEAGDYPEYELGLQVIPQADEHNFDFDLLDATKLIPEALVPVEIVGKMTLDRNPDNFFAETEQVAFHPGHIVPGIDFSNDPLLQGRLFSYTDTQISRLGGPNFHEIPINRPVCPYHNFQRDGMHRQDIDTNPAAYGPNSINDNWPRETTPAEGGFASYQERVDGNKIRARSDSFLEYYSQPRLFWLSQTPAEQAHMVDAFAFELGKLSRPYIRERVMDLLARVDLTLAERVSAKLGYSLPEETRRISPPGPVNGVTQDPTLSLYASGAGSVKGRLVALLLSDGVNAADVLDVMQALKAAGVHVKLLAGHGGSVFANDGSTLPIDATFDGSPSVSVDAVIVPDGNMDALLLDGAARHFILEAFKHLKVIGLSGDAKRFKQQLGLTDLPEEGICEGSAAQGAMLAEFLDQLKAHRVWSRIGKIAGVPA</sequence>
<comment type="function">
    <text evidence="10">Decomposes hydrogen peroxide into water and oxygen; serves to protect cells from the toxic effects of hydrogen peroxide.</text>
</comment>
<name>A0ABY2SL68_9HYPH</name>
<feature type="domain" description="Catalase core" evidence="13">
    <location>
        <begin position="85"/>
        <end position="473"/>
    </location>
</feature>
<dbReference type="Gene3D" id="3.40.50.880">
    <property type="match status" value="1"/>
</dbReference>
<dbReference type="InterPro" id="IPR041399">
    <property type="entry name" value="Catalase_large_C"/>
</dbReference>
<organism evidence="14 15">
    <name type="scientific">Martelella alba</name>
    <dbReference type="NCBI Taxonomy" id="2590451"/>
    <lineage>
        <taxon>Bacteria</taxon>
        <taxon>Pseudomonadati</taxon>
        <taxon>Pseudomonadota</taxon>
        <taxon>Alphaproteobacteria</taxon>
        <taxon>Hyphomicrobiales</taxon>
        <taxon>Aurantimonadaceae</taxon>
        <taxon>Martelella</taxon>
    </lineage>
</organism>
<evidence type="ECO:0000313" key="14">
    <source>
        <dbReference type="EMBL" id="TKI05601.1"/>
    </source>
</evidence>
<evidence type="ECO:0000256" key="9">
    <source>
        <dbReference type="ARBA" id="ARBA00023324"/>
    </source>
</evidence>
<dbReference type="InterPro" id="IPR018028">
    <property type="entry name" value="Catalase"/>
</dbReference>
<dbReference type="InterPro" id="IPR024712">
    <property type="entry name" value="Catalase_clade2"/>
</dbReference>
<evidence type="ECO:0000256" key="10">
    <source>
        <dbReference type="PIRNR" id="PIRNR038927"/>
    </source>
</evidence>
<feature type="compositionally biased region" description="Polar residues" evidence="12">
    <location>
        <begin position="83"/>
        <end position="100"/>
    </location>
</feature>
<evidence type="ECO:0000256" key="12">
    <source>
        <dbReference type="SAM" id="MobiDB-lite"/>
    </source>
</evidence>
<dbReference type="Gene3D" id="1.20.1370.20">
    <property type="match status" value="1"/>
</dbReference>
<proteinExistence type="inferred from homology"/>
<evidence type="ECO:0000256" key="1">
    <source>
        <dbReference type="ARBA" id="ARBA00001971"/>
    </source>
</evidence>
<keyword evidence="6 10" id="KW-0479">Metal-binding</keyword>
<dbReference type="PROSITE" id="PS00438">
    <property type="entry name" value="CATALASE_2"/>
    <property type="match status" value="1"/>
</dbReference>
<dbReference type="PANTHER" id="PTHR42821:SF1">
    <property type="entry name" value="CATALASE-B"/>
    <property type="match status" value="1"/>
</dbReference>
<dbReference type="InterPro" id="IPR002226">
    <property type="entry name" value="Catalase_haem_BS"/>
</dbReference>
<evidence type="ECO:0000256" key="6">
    <source>
        <dbReference type="ARBA" id="ARBA00022723"/>
    </source>
</evidence>
<comment type="cofactor">
    <cofactor evidence="1 10">
        <name>heme</name>
        <dbReference type="ChEBI" id="CHEBI:30413"/>
    </cofactor>
</comment>
<dbReference type="Pfam" id="PF18011">
    <property type="entry name" value="Catalase_C"/>
    <property type="match status" value="1"/>
</dbReference>
<evidence type="ECO:0000313" key="15">
    <source>
        <dbReference type="Proteomes" id="UP000305202"/>
    </source>
</evidence>
<dbReference type="CDD" id="cd08155">
    <property type="entry name" value="catalase_clade_2"/>
    <property type="match status" value="1"/>
</dbReference>
<keyword evidence="4 10" id="KW-0575">Peroxidase</keyword>
<keyword evidence="9 10" id="KW-0376">Hydrogen peroxide</keyword>
<accession>A0ABY2SL68</accession>
<evidence type="ECO:0000256" key="3">
    <source>
        <dbReference type="ARBA" id="ARBA00012314"/>
    </source>
</evidence>
<dbReference type="CDD" id="cd03132">
    <property type="entry name" value="GATase1_catalase"/>
    <property type="match status" value="1"/>
</dbReference>
<keyword evidence="5 10" id="KW-0349">Heme</keyword>
<dbReference type="InterPro" id="IPR024708">
    <property type="entry name" value="Catalase_AS"/>
</dbReference>
<dbReference type="SMART" id="SM01060">
    <property type="entry name" value="Catalase"/>
    <property type="match status" value="1"/>
</dbReference>
<evidence type="ECO:0000256" key="4">
    <source>
        <dbReference type="ARBA" id="ARBA00022559"/>
    </source>
</evidence>
<dbReference type="PANTHER" id="PTHR42821">
    <property type="entry name" value="CATALASE"/>
    <property type="match status" value="1"/>
</dbReference>
<dbReference type="SUPFAM" id="SSF56634">
    <property type="entry name" value="Heme-dependent catalase-like"/>
    <property type="match status" value="1"/>
</dbReference>
<evidence type="ECO:0000256" key="8">
    <source>
        <dbReference type="ARBA" id="ARBA00023004"/>
    </source>
</evidence>
<dbReference type="InterPro" id="IPR010582">
    <property type="entry name" value="Catalase_immune_responsive"/>
</dbReference>
<dbReference type="InterPro" id="IPR043156">
    <property type="entry name" value="Catalase_clade2_helical"/>
</dbReference>
<evidence type="ECO:0000256" key="2">
    <source>
        <dbReference type="ARBA" id="ARBA00010660"/>
    </source>
</evidence>
<comment type="caution">
    <text evidence="14">The sequence shown here is derived from an EMBL/GenBank/DDBJ whole genome shotgun (WGS) entry which is preliminary data.</text>
</comment>
<keyword evidence="7 10" id="KW-0560">Oxidoreductase</keyword>
<dbReference type="PRINTS" id="PR00067">
    <property type="entry name" value="CATALASE"/>
</dbReference>
<evidence type="ECO:0000256" key="7">
    <source>
        <dbReference type="ARBA" id="ARBA00023002"/>
    </source>
</evidence>
<feature type="region of interest" description="Disordered" evidence="12">
    <location>
        <begin position="1"/>
        <end position="103"/>
    </location>
</feature>
<dbReference type="InterPro" id="IPR011614">
    <property type="entry name" value="Catalase_core"/>
</dbReference>
<dbReference type="Gene3D" id="2.40.180.10">
    <property type="entry name" value="Catalase core domain"/>
    <property type="match status" value="1"/>
</dbReference>
<dbReference type="InterPro" id="IPR020835">
    <property type="entry name" value="Catalase_sf"/>
</dbReference>
<dbReference type="EC" id="1.11.1.6" evidence="3 10"/>
<dbReference type="EMBL" id="SZPQ01000018">
    <property type="protein sequence ID" value="TKI05601.1"/>
    <property type="molecule type" value="Genomic_DNA"/>
</dbReference>
<comment type="similarity">
    <text evidence="2">Belongs to the catalase family. HPII subfamily.</text>
</comment>
<evidence type="ECO:0000259" key="13">
    <source>
        <dbReference type="SMART" id="SM01060"/>
    </source>
</evidence>
<dbReference type="PIRSF" id="PIRSF038927">
    <property type="entry name" value="Catalase_clade2"/>
    <property type="match status" value="1"/>
</dbReference>
<dbReference type="Proteomes" id="UP000305202">
    <property type="component" value="Unassembled WGS sequence"/>
</dbReference>
<dbReference type="Pfam" id="PF06628">
    <property type="entry name" value="Catalase-rel"/>
    <property type="match status" value="1"/>
</dbReference>
<gene>
    <name evidence="14" type="primary">katE</name>
    <name evidence="14" type="ORF">FCN80_13085</name>
</gene>
<feature type="compositionally biased region" description="Polar residues" evidence="12">
    <location>
        <begin position="1"/>
        <end position="16"/>
    </location>
</feature>
<keyword evidence="8 10" id="KW-0408">Iron</keyword>
<feature type="compositionally biased region" description="Polar residues" evidence="12">
    <location>
        <begin position="53"/>
        <end position="76"/>
    </location>
</feature>
<dbReference type="PROSITE" id="PS00437">
    <property type="entry name" value="CATALASE_1"/>
    <property type="match status" value="1"/>
</dbReference>
<comment type="catalytic activity">
    <reaction evidence="10 11">
        <text>2 H2O2 = O2 + 2 H2O</text>
        <dbReference type="Rhea" id="RHEA:20309"/>
        <dbReference type="ChEBI" id="CHEBI:15377"/>
        <dbReference type="ChEBI" id="CHEBI:15379"/>
        <dbReference type="ChEBI" id="CHEBI:16240"/>
        <dbReference type="EC" id="1.11.1.6"/>
    </reaction>
</comment>
<dbReference type="RefSeq" id="WP_136990606.1">
    <property type="nucleotide sequence ID" value="NZ_SZPQ01000018.1"/>
</dbReference>
<keyword evidence="15" id="KW-1185">Reference proteome</keyword>
<dbReference type="PROSITE" id="PS51402">
    <property type="entry name" value="CATALASE_3"/>
    <property type="match status" value="1"/>
</dbReference>
<dbReference type="NCBIfam" id="NF008422">
    <property type="entry name" value="PRK11249.1"/>
    <property type="match status" value="1"/>
</dbReference>
<evidence type="ECO:0000256" key="11">
    <source>
        <dbReference type="RuleBase" id="RU000498"/>
    </source>
</evidence>
<dbReference type="Pfam" id="PF00199">
    <property type="entry name" value="Catalase"/>
    <property type="match status" value="1"/>
</dbReference>
<dbReference type="InterPro" id="IPR029062">
    <property type="entry name" value="Class_I_gatase-like"/>
</dbReference>
<dbReference type="SUPFAM" id="SSF52317">
    <property type="entry name" value="Class I glutamine amidotransferase-like"/>
    <property type="match status" value="1"/>
</dbReference>
<reference evidence="14 15" key="1">
    <citation type="submission" date="2019-04" db="EMBL/GenBank/DDBJ databases">
        <authorList>
            <person name="Li M."/>
            <person name="Gao C."/>
        </authorList>
    </citation>
    <scope>NUCLEOTIDE SEQUENCE [LARGE SCALE GENOMIC DNA]</scope>
    <source>
        <strain evidence="14 15">BGMRC 2031</strain>
    </source>
</reference>
<protein>
    <recommendedName>
        <fullName evidence="3 10">Catalase</fullName>
        <ecNumber evidence="3 10">1.11.1.6</ecNumber>
    </recommendedName>
</protein>
<evidence type="ECO:0000256" key="5">
    <source>
        <dbReference type="ARBA" id="ARBA00022617"/>
    </source>
</evidence>